<protein>
    <recommendedName>
        <fullName evidence="3">Malate dehydrogenase</fullName>
    </recommendedName>
</protein>
<comment type="caution">
    <text evidence="1">The sequence shown here is derived from an EMBL/GenBank/DDBJ whole genome shotgun (WGS) entry which is preliminary data.</text>
</comment>
<dbReference type="EMBL" id="JAJSPL020000010">
    <property type="protein sequence ID" value="KAK7744545.1"/>
    <property type="molecule type" value="Genomic_DNA"/>
</dbReference>
<accession>A0AAN9YJC8</accession>
<sequence>MSPATNLPSPPSDLTLKYVAIGHGIQNYTCASTSASAVNKGALAVLYDITPFYPGTPSTGLNAYEFGSIASTVLWSRPIPLNLQDPAATASVTPSLPETDYQADPSDPFPSAREGIELTLGGEGYDLDFLGHHYFDADSSPTFDLLAADMLLSGAKKDDVKAPSGADAGIIDTGAVDWLELGDNGKGLSSGLSLAYRVVTAGGVAEACSISGASEDGEVFSVPYTAQYWFYG</sequence>
<proteinExistence type="predicted"/>
<evidence type="ECO:0000313" key="2">
    <source>
        <dbReference type="Proteomes" id="UP001320245"/>
    </source>
</evidence>
<dbReference type="PANTHER" id="PTHR35567">
    <property type="entry name" value="MALATE DEHYDROGENASE (AFU_ORTHOLOGUE AFUA_2G13800)"/>
    <property type="match status" value="1"/>
</dbReference>
<reference evidence="1 2" key="1">
    <citation type="journal article" date="2023" name="PLoS ONE">
        <title>Cytospora paraplurivora sp. nov. isolated from orchards with fruit tree decline syndrome in Ontario, Canada.</title>
        <authorList>
            <person name="Ilyukhin E."/>
            <person name="Nguyen H.D.T."/>
            <person name="Castle A.J."/>
            <person name="Ellouze W."/>
        </authorList>
    </citation>
    <scope>NUCLEOTIDE SEQUENCE [LARGE SCALE GENOMIC DNA]</scope>
    <source>
        <strain evidence="1 2">FDS-564</strain>
    </source>
</reference>
<dbReference type="Pfam" id="PF11937">
    <property type="entry name" value="DUF3455"/>
    <property type="match status" value="1"/>
</dbReference>
<evidence type="ECO:0000313" key="1">
    <source>
        <dbReference type="EMBL" id="KAK7744545.1"/>
    </source>
</evidence>
<dbReference type="PANTHER" id="PTHR35567:SF3">
    <property type="entry name" value="MALATE DEHYDROGENASE"/>
    <property type="match status" value="1"/>
</dbReference>
<name>A0AAN9YJC8_9PEZI</name>
<organism evidence="1 2">
    <name type="scientific">Cytospora paraplurivora</name>
    <dbReference type="NCBI Taxonomy" id="2898453"/>
    <lineage>
        <taxon>Eukaryota</taxon>
        <taxon>Fungi</taxon>
        <taxon>Dikarya</taxon>
        <taxon>Ascomycota</taxon>
        <taxon>Pezizomycotina</taxon>
        <taxon>Sordariomycetes</taxon>
        <taxon>Sordariomycetidae</taxon>
        <taxon>Diaporthales</taxon>
        <taxon>Cytosporaceae</taxon>
        <taxon>Cytospora</taxon>
    </lineage>
</organism>
<gene>
    <name evidence="1" type="ORF">SLS53_003430</name>
</gene>
<keyword evidence="2" id="KW-1185">Reference proteome</keyword>
<evidence type="ECO:0008006" key="3">
    <source>
        <dbReference type="Google" id="ProtNLM"/>
    </source>
</evidence>
<dbReference type="InterPro" id="IPR021851">
    <property type="entry name" value="DUF3455"/>
</dbReference>
<dbReference type="Proteomes" id="UP001320245">
    <property type="component" value="Unassembled WGS sequence"/>
</dbReference>
<dbReference type="AlphaFoldDB" id="A0AAN9YJC8"/>